<dbReference type="InterPro" id="IPR016166">
    <property type="entry name" value="FAD-bd_PCMH"/>
</dbReference>
<keyword evidence="3" id="KW-0285">Flavoprotein</keyword>
<evidence type="ECO:0000313" key="7">
    <source>
        <dbReference type="EMBL" id="KAF2016803.1"/>
    </source>
</evidence>
<evidence type="ECO:0000313" key="8">
    <source>
        <dbReference type="Proteomes" id="UP000799778"/>
    </source>
</evidence>
<keyword evidence="5" id="KW-0560">Oxidoreductase</keyword>
<dbReference type="RefSeq" id="XP_033385142.1">
    <property type="nucleotide sequence ID" value="XM_033533004.1"/>
</dbReference>
<dbReference type="GO" id="GO:0016491">
    <property type="term" value="F:oxidoreductase activity"/>
    <property type="evidence" value="ECO:0007669"/>
    <property type="project" value="UniProtKB-KW"/>
</dbReference>
<dbReference type="InterPro" id="IPR006094">
    <property type="entry name" value="Oxid_FAD_bind_N"/>
</dbReference>
<dbReference type="InterPro" id="IPR050416">
    <property type="entry name" value="FAD-linked_Oxidoreductase"/>
</dbReference>
<evidence type="ECO:0000256" key="4">
    <source>
        <dbReference type="ARBA" id="ARBA00022827"/>
    </source>
</evidence>
<feature type="domain" description="FAD-binding PCMH-type" evidence="6">
    <location>
        <begin position="39"/>
        <end position="210"/>
    </location>
</feature>
<proteinExistence type="inferred from homology"/>
<dbReference type="Pfam" id="PF08031">
    <property type="entry name" value="BBE"/>
    <property type="match status" value="1"/>
</dbReference>
<dbReference type="Gene3D" id="3.40.462.20">
    <property type="match status" value="1"/>
</dbReference>
<dbReference type="InterPro" id="IPR036318">
    <property type="entry name" value="FAD-bd_PCMH-like_sf"/>
</dbReference>
<reference evidence="7" key="1">
    <citation type="journal article" date="2020" name="Stud. Mycol.">
        <title>101 Dothideomycetes genomes: a test case for predicting lifestyles and emergence of pathogens.</title>
        <authorList>
            <person name="Haridas S."/>
            <person name="Albert R."/>
            <person name="Binder M."/>
            <person name="Bloem J."/>
            <person name="Labutti K."/>
            <person name="Salamov A."/>
            <person name="Andreopoulos B."/>
            <person name="Baker S."/>
            <person name="Barry K."/>
            <person name="Bills G."/>
            <person name="Bluhm B."/>
            <person name="Cannon C."/>
            <person name="Castanera R."/>
            <person name="Culley D."/>
            <person name="Daum C."/>
            <person name="Ezra D."/>
            <person name="Gonzalez J."/>
            <person name="Henrissat B."/>
            <person name="Kuo A."/>
            <person name="Liang C."/>
            <person name="Lipzen A."/>
            <person name="Lutzoni F."/>
            <person name="Magnuson J."/>
            <person name="Mondo S."/>
            <person name="Nolan M."/>
            <person name="Ohm R."/>
            <person name="Pangilinan J."/>
            <person name="Park H.-J."/>
            <person name="Ramirez L."/>
            <person name="Alfaro M."/>
            <person name="Sun H."/>
            <person name="Tritt A."/>
            <person name="Yoshinaga Y."/>
            <person name="Zwiers L.-H."/>
            <person name="Turgeon B."/>
            <person name="Goodwin S."/>
            <person name="Spatafora J."/>
            <person name="Crous P."/>
            <person name="Grigoriev I."/>
        </authorList>
    </citation>
    <scope>NUCLEOTIDE SEQUENCE</scope>
    <source>
        <strain evidence="7">CBS 175.79</strain>
    </source>
</reference>
<dbReference type="PANTHER" id="PTHR42973:SF9">
    <property type="entry name" value="FAD-BINDING PCMH-TYPE DOMAIN-CONTAINING PROTEIN-RELATED"/>
    <property type="match status" value="1"/>
</dbReference>
<dbReference type="GO" id="GO:0071949">
    <property type="term" value="F:FAD binding"/>
    <property type="evidence" value="ECO:0007669"/>
    <property type="project" value="InterPro"/>
</dbReference>
<comment type="similarity">
    <text evidence="2">Belongs to the oxygen-dependent FAD-linked oxidoreductase family.</text>
</comment>
<evidence type="ECO:0000259" key="6">
    <source>
        <dbReference type="PROSITE" id="PS51387"/>
    </source>
</evidence>
<evidence type="ECO:0000256" key="5">
    <source>
        <dbReference type="ARBA" id="ARBA00023002"/>
    </source>
</evidence>
<dbReference type="PROSITE" id="PS51387">
    <property type="entry name" value="FAD_PCMH"/>
    <property type="match status" value="1"/>
</dbReference>
<dbReference type="OrthoDB" id="415825at2759"/>
<dbReference type="Gene3D" id="3.30.465.10">
    <property type="match status" value="1"/>
</dbReference>
<dbReference type="Pfam" id="PF01565">
    <property type="entry name" value="FAD_binding_4"/>
    <property type="match status" value="1"/>
</dbReference>
<dbReference type="EMBL" id="ML978068">
    <property type="protein sequence ID" value="KAF2016803.1"/>
    <property type="molecule type" value="Genomic_DNA"/>
</dbReference>
<dbReference type="AlphaFoldDB" id="A0A6A5XV43"/>
<dbReference type="InterPro" id="IPR016169">
    <property type="entry name" value="FAD-bd_PCMH_sub2"/>
</dbReference>
<dbReference type="SUPFAM" id="SSF56176">
    <property type="entry name" value="FAD-binding/transporter-associated domain-like"/>
    <property type="match status" value="1"/>
</dbReference>
<protein>
    <submittedName>
        <fullName evidence="7">FAD binding domain-containing protein</fullName>
    </submittedName>
</protein>
<accession>A0A6A5XV43</accession>
<comment type="cofactor">
    <cofactor evidence="1">
        <name>FAD</name>
        <dbReference type="ChEBI" id="CHEBI:57692"/>
    </cofactor>
</comment>
<keyword evidence="8" id="KW-1185">Reference proteome</keyword>
<evidence type="ECO:0000256" key="2">
    <source>
        <dbReference type="ARBA" id="ARBA00005466"/>
    </source>
</evidence>
<dbReference type="GeneID" id="54290401"/>
<dbReference type="InterPro" id="IPR012951">
    <property type="entry name" value="BBE"/>
</dbReference>
<dbReference type="Proteomes" id="UP000799778">
    <property type="component" value="Unassembled WGS sequence"/>
</dbReference>
<gene>
    <name evidence="7" type="ORF">BU24DRAFT_477738</name>
</gene>
<evidence type="ECO:0000256" key="1">
    <source>
        <dbReference type="ARBA" id="ARBA00001974"/>
    </source>
</evidence>
<dbReference type="PANTHER" id="PTHR42973">
    <property type="entry name" value="BINDING OXIDOREDUCTASE, PUTATIVE (AFU_ORTHOLOGUE AFUA_1G17690)-RELATED"/>
    <property type="match status" value="1"/>
</dbReference>
<organism evidence="7 8">
    <name type="scientific">Aaosphaeria arxii CBS 175.79</name>
    <dbReference type="NCBI Taxonomy" id="1450172"/>
    <lineage>
        <taxon>Eukaryota</taxon>
        <taxon>Fungi</taxon>
        <taxon>Dikarya</taxon>
        <taxon>Ascomycota</taxon>
        <taxon>Pezizomycotina</taxon>
        <taxon>Dothideomycetes</taxon>
        <taxon>Pleosporomycetidae</taxon>
        <taxon>Pleosporales</taxon>
        <taxon>Pleosporales incertae sedis</taxon>
        <taxon>Aaosphaeria</taxon>
    </lineage>
</organism>
<name>A0A6A5XV43_9PLEO</name>
<evidence type="ECO:0000256" key="3">
    <source>
        <dbReference type="ARBA" id="ARBA00022630"/>
    </source>
</evidence>
<sequence length="469" mass="51347">MMAYSVGGTLISGLQALNLSSGTQIELPSNRTERWSRYRAPSYSAIVKPSTDEDVAAIIKYATNTKTPFLTTGGGHGFSTTLERLRDGISIDLSNFRDVELDTVRNTLTIGGAVRFEDVIGPLGDGKKQLPIGSENCVGMVGAALGGGVSRYNGLHGMLLDTLLSVKMVTASGEIIYVSNTTNADLFWGLRGAGFHFGTILEATFSVFDQSPEQVLLADFLFAPNASKTILDYYKTFDNVLPAELSFVSLSLNAPTLGGSIILVNAVYTGPREEGERYLQPLLQASPLRQNLTMVPWASVNAASFFAIEGPGFHCPTGNVHNVYGSAIHTFDVPTFQTFYENYDALIQSPELAGTVYFIEMFPKQAVEQVPPEATAYPWRNITTHLLFNFAYNMTAELDERINAFARQARDNFTAVSGFDPPQLYVLYGHGDEDPTTLYSAANLPRLRDLKAKWDPSNAYGYNYPLHDI</sequence>
<keyword evidence="4" id="KW-0274">FAD</keyword>